<keyword evidence="4" id="KW-1185">Reference proteome</keyword>
<comment type="function">
    <text evidence="2">May mediate accelerated ATP-independent bidirectional transbilayer migration of phospholipids upon binding calcium ions that results in a loss of phospholipid asymmetry in the plasma membrane.</text>
</comment>
<evidence type="ECO:0000256" key="1">
    <source>
        <dbReference type="ARBA" id="ARBA00005350"/>
    </source>
</evidence>
<protein>
    <recommendedName>
        <fullName evidence="2">Phospholipid scramblase</fullName>
    </recommendedName>
</protein>
<sequence>MEPVKTIDGSVVGKIQKQFGGFAKEVFTKADNFKISFPMDLDVRMKAVVIGACFLISKMTSKRINVEELKKKNAVDQFSYSELLPVSIDP</sequence>
<comment type="cofactor">
    <cofactor evidence="2">
        <name>Ca(2+)</name>
        <dbReference type="ChEBI" id="CHEBI:29108"/>
    </cofactor>
</comment>
<dbReference type="HOGENOM" id="CLU_2443629_0_0_1"/>
<reference evidence="4" key="1">
    <citation type="submission" date="2011-05" db="EMBL/GenBank/DDBJ databases">
        <authorList>
            <person name="Richards S.R."/>
            <person name="Qu J."/>
            <person name="Jiang H."/>
            <person name="Jhangiani S.N."/>
            <person name="Agravi P."/>
            <person name="Goodspeed R."/>
            <person name="Gross S."/>
            <person name="Mandapat C."/>
            <person name="Jackson L."/>
            <person name="Mathew T."/>
            <person name="Pu L."/>
            <person name="Thornton R."/>
            <person name="Saada N."/>
            <person name="Wilczek-Boney K.B."/>
            <person name="Lee S."/>
            <person name="Kovar C."/>
            <person name="Wu Y."/>
            <person name="Scherer S.E."/>
            <person name="Worley K.C."/>
            <person name="Muzny D.M."/>
            <person name="Gibbs R."/>
        </authorList>
    </citation>
    <scope>NUCLEOTIDE SEQUENCE</scope>
    <source>
        <strain evidence="4">Brora</strain>
    </source>
</reference>
<reference evidence="3" key="2">
    <citation type="submission" date="2015-02" db="UniProtKB">
        <authorList>
            <consortium name="EnsemblMetazoa"/>
        </authorList>
    </citation>
    <scope>IDENTIFICATION</scope>
</reference>
<organism evidence="3 4">
    <name type="scientific">Strigamia maritima</name>
    <name type="common">European centipede</name>
    <name type="synonym">Geophilus maritimus</name>
    <dbReference type="NCBI Taxonomy" id="126957"/>
    <lineage>
        <taxon>Eukaryota</taxon>
        <taxon>Metazoa</taxon>
        <taxon>Ecdysozoa</taxon>
        <taxon>Arthropoda</taxon>
        <taxon>Myriapoda</taxon>
        <taxon>Chilopoda</taxon>
        <taxon>Pleurostigmophora</taxon>
        <taxon>Geophilomorpha</taxon>
        <taxon>Linotaeniidae</taxon>
        <taxon>Strigamia</taxon>
    </lineage>
</organism>
<dbReference type="Pfam" id="PF03803">
    <property type="entry name" value="Scramblase"/>
    <property type="match status" value="1"/>
</dbReference>
<keyword evidence="2" id="KW-0564">Palmitate</keyword>
<evidence type="ECO:0000256" key="2">
    <source>
        <dbReference type="RuleBase" id="RU363116"/>
    </source>
</evidence>
<dbReference type="GO" id="GO:0005886">
    <property type="term" value="C:plasma membrane"/>
    <property type="evidence" value="ECO:0007669"/>
    <property type="project" value="TreeGrafter"/>
</dbReference>
<dbReference type="Proteomes" id="UP000014500">
    <property type="component" value="Unassembled WGS sequence"/>
</dbReference>
<keyword evidence="2" id="KW-0106">Calcium</keyword>
<dbReference type="PANTHER" id="PTHR23248">
    <property type="entry name" value="PHOSPHOLIPID SCRAMBLASE-RELATED"/>
    <property type="match status" value="1"/>
</dbReference>
<dbReference type="GO" id="GO:0017128">
    <property type="term" value="F:phospholipid scramblase activity"/>
    <property type="evidence" value="ECO:0007669"/>
    <property type="project" value="InterPro"/>
</dbReference>
<name>T1JGA0_STRMM</name>
<evidence type="ECO:0000313" key="3">
    <source>
        <dbReference type="EnsemblMetazoa" id="SMAR012871-PA"/>
    </source>
</evidence>
<dbReference type="EMBL" id="JH432198">
    <property type="status" value="NOT_ANNOTATED_CDS"/>
    <property type="molecule type" value="Genomic_DNA"/>
</dbReference>
<dbReference type="AlphaFoldDB" id="T1JGA0"/>
<proteinExistence type="inferred from homology"/>
<comment type="similarity">
    <text evidence="1 2">Belongs to the phospholipid scramblase family.</text>
</comment>
<keyword evidence="2" id="KW-0449">Lipoprotein</keyword>
<accession>T1JGA0</accession>
<evidence type="ECO:0000313" key="4">
    <source>
        <dbReference type="Proteomes" id="UP000014500"/>
    </source>
</evidence>
<dbReference type="EnsemblMetazoa" id="SMAR012871-RA">
    <property type="protein sequence ID" value="SMAR012871-PA"/>
    <property type="gene ID" value="SMAR012871"/>
</dbReference>
<dbReference type="InterPro" id="IPR005552">
    <property type="entry name" value="Scramblase"/>
</dbReference>
<dbReference type="STRING" id="126957.T1JGA0"/>
<dbReference type="eggNOG" id="KOG0621">
    <property type="taxonomic scope" value="Eukaryota"/>
</dbReference>
<dbReference type="PANTHER" id="PTHR23248:SF9">
    <property type="entry name" value="PHOSPHOLIPID SCRAMBLASE"/>
    <property type="match status" value="1"/>
</dbReference>
<dbReference type="PhylomeDB" id="T1JGA0"/>